<protein>
    <submittedName>
        <fullName evidence="2">Uncharacterized protein</fullName>
    </submittedName>
</protein>
<sequence>MQSGAAGVGNTRFFLAANTKASAGGKRTWYNGSDRNRQSSPNFVDSGLEAGS</sequence>
<evidence type="ECO:0000313" key="3">
    <source>
        <dbReference type="Proteomes" id="UP000005950"/>
    </source>
</evidence>
<proteinExistence type="predicted"/>
<gene>
    <name evidence="2" type="ORF">HOLDEFILI_00848</name>
</gene>
<dbReference type="STRING" id="545696.HOLDEFILI_00848"/>
<dbReference type="Proteomes" id="UP000005950">
    <property type="component" value="Unassembled WGS sequence"/>
</dbReference>
<dbReference type="HOGENOM" id="CLU_3080641_0_0_9"/>
<dbReference type="EMBL" id="ACCF01000054">
    <property type="protein sequence ID" value="EEF68880.1"/>
    <property type="molecule type" value="Genomic_DNA"/>
</dbReference>
<organism evidence="2 3">
    <name type="scientific">Holdemania filiformis DSM 12042</name>
    <dbReference type="NCBI Taxonomy" id="545696"/>
    <lineage>
        <taxon>Bacteria</taxon>
        <taxon>Bacillati</taxon>
        <taxon>Bacillota</taxon>
        <taxon>Erysipelotrichia</taxon>
        <taxon>Erysipelotrichales</taxon>
        <taxon>Erysipelotrichaceae</taxon>
        <taxon>Holdemania</taxon>
    </lineage>
</organism>
<evidence type="ECO:0000313" key="2">
    <source>
        <dbReference type="EMBL" id="EEF68880.1"/>
    </source>
</evidence>
<reference evidence="2 3" key="1">
    <citation type="submission" date="2008-12" db="EMBL/GenBank/DDBJ databases">
        <authorList>
            <person name="Fulton L."/>
            <person name="Clifton S."/>
            <person name="Fulton B."/>
            <person name="Xu J."/>
            <person name="Minx P."/>
            <person name="Pepin K.H."/>
            <person name="Johnson M."/>
            <person name="Bhonagiri V."/>
            <person name="Nash W.E."/>
            <person name="Mardis E.R."/>
            <person name="Wilson R.K."/>
        </authorList>
    </citation>
    <scope>NUCLEOTIDE SEQUENCE [LARGE SCALE GENOMIC DNA]</scope>
    <source>
        <strain evidence="2 3">DSM 12042</strain>
    </source>
</reference>
<comment type="caution">
    <text evidence="2">The sequence shown here is derived from an EMBL/GenBank/DDBJ whole genome shotgun (WGS) entry which is preliminary data.</text>
</comment>
<reference evidence="2 3" key="2">
    <citation type="submission" date="2009-02" db="EMBL/GenBank/DDBJ databases">
        <title>Draft genome sequence of Holdemania filiformis DSM 12042.</title>
        <authorList>
            <person name="Sudarsanam P."/>
            <person name="Ley R."/>
            <person name="Guruge J."/>
            <person name="Turnbaugh P.J."/>
            <person name="Mahowald M."/>
            <person name="Liep D."/>
            <person name="Gordon J."/>
        </authorList>
    </citation>
    <scope>NUCLEOTIDE SEQUENCE [LARGE SCALE GENOMIC DNA]</scope>
    <source>
        <strain evidence="2 3">DSM 12042</strain>
    </source>
</reference>
<feature type="region of interest" description="Disordered" evidence="1">
    <location>
        <begin position="24"/>
        <end position="52"/>
    </location>
</feature>
<accession>B9Y4W7</accession>
<dbReference type="AlphaFoldDB" id="B9Y4W7"/>
<evidence type="ECO:0000256" key="1">
    <source>
        <dbReference type="SAM" id="MobiDB-lite"/>
    </source>
</evidence>
<name>B9Y4W7_9FIRM</name>
<feature type="compositionally biased region" description="Polar residues" evidence="1">
    <location>
        <begin position="30"/>
        <end position="43"/>
    </location>
</feature>